<reference evidence="4 5" key="1">
    <citation type="journal article" date="2016" name="Mol. Biol. Evol.">
        <title>Comparative Genomics of Early-Diverging Mushroom-Forming Fungi Provides Insights into the Origins of Lignocellulose Decay Capabilities.</title>
        <authorList>
            <person name="Nagy L.G."/>
            <person name="Riley R."/>
            <person name="Tritt A."/>
            <person name="Adam C."/>
            <person name="Daum C."/>
            <person name="Floudas D."/>
            <person name="Sun H."/>
            <person name="Yadav J.S."/>
            <person name="Pangilinan J."/>
            <person name="Larsson K.H."/>
            <person name="Matsuura K."/>
            <person name="Barry K."/>
            <person name="Labutti K."/>
            <person name="Kuo R."/>
            <person name="Ohm R.A."/>
            <person name="Bhattacharya S.S."/>
            <person name="Shirouzu T."/>
            <person name="Yoshinaga Y."/>
            <person name="Martin F.M."/>
            <person name="Grigoriev I.V."/>
            <person name="Hibbett D.S."/>
        </authorList>
    </citation>
    <scope>NUCLEOTIDE SEQUENCE [LARGE SCALE GENOMIC DNA]</scope>
    <source>
        <strain evidence="4 5">HHB12733</strain>
    </source>
</reference>
<accession>A0A165IGT7</accession>
<dbReference type="InterPro" id="IPR007129">
    <property type="entry name" value="Ubiqinol_cyt_c_chaperone_CPB3"/>
</dbReference>
<dbReference type="Proteomes" id="UP000076842">
    <property type="component" value="Unassembled WGS sequence"/>
</dbReference>
<dbReference type="STRING" id="1353952.A0A165IGT7"/>
<dbReference type="GO" id="GO:0034551">
    <property type="term" value="P:mitochondrial respiratory chain complex III assembly"/>
    <property type="evidence" value="ECO:0007669"/>
    <property type="project" value="TreeGrafter"/>
</dbReference>
<proteinExistence type="inferred from homology"/>
<dbReference type="InParanoid" id="A0A165IGT7"/>
<keyword evidence="5" id="KW-1185">Reference proteome</keyword>
<dbReference type="PANTHER" id="PTHR12184:SF1">
    <property type="entry name" value="UBIQUINOL-CYTOCHROME-C REDUCTASE COMPLEX ASSEMBLY FACTOR 1"/>
    <property type="match status" value="1"/>
</dbReference>
<feature type="domain" description="Ubiquinol-cytochrome c chaperone" evidence="3">
    <location>
        <begin position="179"/>
        <end position="291"/>
    </location>
</feature>
<dbReference type="PANTHER" id="PTHR12184">
    <property type="entry name" value="UBIQUINOL-CYTOCHROME C REDUCTASE COMPLEX ASSEMBLY FACTOR 1 FAMILY MEMBER"/>
    <property type="match status" value="1"/>
</dbReference>
<organism evidence="4 5">
    <name type="scientific">Calocera cornea HHB12733</name>
    <dbReference type="NCBI Taxonomy" id="1353952"/>
    <lineage>
        <taxon>Eukaryota</taxon>
        <taxon>Fungi</taxon>
        <taxon>Dikarya</taxon>
        <taxon>Basidiomycota</taxon>
        <taxon>Agaricomycotina</taxon>
        <taxon>Dacrymycetes</taxon>
        <taxon>Dacrymycetales</taxon>
        <taxon>Dacrymycetaceae</taxon>
        <taxon>Calocera</taxon>
    </lineage>
</organism>
<evidence type="ECO:0000256" key="2">
    <source>
        <dbReference type="SAM" id="MobiDB-lite"/>
    </source>
</evidence>
<evidence type="ECO:0000259" key="3">
    <source>
        <dbReference type="Pfam" id="PF03981"/>
    </source>
</evidence>
<evidence type="ECO:0000256" key="1">
    <source>
        <dbReference type="ARBA" id="ARBA00006407"/>
    </source>
</evidence>
<evidence type="ECO:0000313" key="4">
    <source>
        <dbReference type="EMBL" id="KZT60556.1"/>
    </source>
</evidence>
<sequence>MLSAHKHRPLRSLARTQQLSRPFLRSASTTPTPPPSTPSDPGQPTQATQAAQPSSSSPPAPSPPKPKRPAQPRVPPGFLPSLGPSRLPSHPAPRAPYTPSQLSPDIERLSNVPESERPKDFQNVKRPMVVPQWMLPWVMKVVPFMGYYSPKMTAIRETRWMYRGIARRVMQEDEFFTNDCRLPQTFNTWFLITNLYVWLLTTRLRALPPPHGRNFVQELVNHFFQDAEDRMRIILTPRCPERVLRTHLITAREQWMGMTLALDSGLVMGDVQLAGAVWRNIFDARGGKEAHVPGVVWAKQKLPRPEAMVALEADTEALHAAELELPRLLFLWVAFARREVKRLEGVEDEKVMVSEIGEWGTIDDGQEVLSIEKWEREKGEEWEVESVVKLPAGKGQQRQGEAQEESPVSSERADKSASGAPVP</sequence>
<dbReference type="OrthoDB" id="10253878at2759"/>
<dbReference type="InterPro" id="IPR021150">
    <property type="entry name" value="Ubiq_cyt_c_chap"/>
</dbReference>
<gene>
    <name evidence="4" type="ORF">CALCODRAFT_492352</name>
</gene>
<evidence type="ECO:0000313" key="5">
    <source>
        <dbReference type="Proteomes" id="UP000076842"/>
    </source>
</evidence>
<comment type="similarity">
    <text evidence="1">Belongs to the CBP3 family.</text>
</comment>
<feature type="region of interest" description="Disordered" evidence="2">
    <location>
        <begin position="1"/>
        <end position="105"/>
    </location>
</feature>
<feature type="region of interest" description="Disordered" evidence="2">
    <location>
        <begin position="385"/>
        <end position="423"/>
    </location>
</feature>
<dbReference type="GO" id="GO:0005739">
    <property type="term" value="C:mitochondrion"/>
    <property type="evidence" value="ECO:0007669"/>
    <property type="project" value="TreeGrafter"/>
</dbReference>
<feature type="compositionally biased region" description="Low complexity" evidence="2">
    <location>
        <begin position="39"/>
        <end position="55"/>
    </location>
</feature>
<dbReference type="Pfam" id="PF03981">
    <property type="entry name" value="Ubiq_cyt_C_chap"/>
    <property type="match status" value="1"/>
</dbReference>
<protein>
    <recommendedName>
        <fullName evidence="3">Ubiquinol-cytochrome c chaperone domain-containing protein</fullName>
    </recommendedName>
</protein>
<feature type="compositionally biased region" description="Basic residues" evidence="2">
    <location>
        <begin position="1"/>
        <end position="10"/>
    </location>
</feature>
<dbReference type="EMBL" id="KV423930">
    <property type="protein sequence ID" value="KZT60556.1"/>
    <property type="molecule type" value="Genomic_DNA"/>
</dbReference>
<name>A0A165IGT7_9BASI</name>
<dbReference type="AlphaFoldDB" id="A0A165IGT7"/>